<keyword evidence="4 12" id="KW-0808">Transferase</keyword>
<keyword evidence="10" id="KW-1208">Phospholipid metabolism</keyword>
<gene>
    <name evidence="14" type="primary">pgsA</name>
    <name evidence="14" type="ORF">KGA66_20450</name>
</gene>
<evidence type="ECO:0000256" key="7">
    <source>
        <dbReference type="ARBA" id="ARBA00023098"/>
    </source>
</evidence>
<name>A0A8J7WUL0_9ACTN</name>
<evidence type="ECO:0000256" key="2">
    <source>
        <dbReference type="ARBA" id="ARBA00010441"/>
    </source>
</evidence>
<keyword evidence="7" id="KW-0443">Lipid metabolism</keyword>
<feature type="transmembrane region" description="Helical" evidence="13">
    <location>
        <begin position="33"/>
        <end position="49"/>
    </location>
</feature>
<feature type="transmembrane region" description="Helical" evidence="13">
    <location>
        <begin position="6"/>
        <end position="26"/>
    </location>
</feature>
<dbReference type="Pfam" id="PF01066">
    <property type="entry name" value="CDP-OH_P_transf"/>
    <property type="match status" value="1"/>
</dbReference>
<dbReference type="Proteomes" id="UP000677913">
    <property type="component" value="Unassembled WGS sequence"/>
</dbReference>
<dbReference type="EMBL" id="JAGSXH010000083">
    <property type="protein sequence ID" value="MBS2965434.1"/>
    <property type="molecule type" value="Genomic_DNA"/>
</dbReference>
<dbReference type="Gene3D" id="1.20.120.1760">
    <property type="match status" value="1"/>
</dbReference>
<feature type="transmembrane region" description="Helical" evidence="13">
    <location>
        <begin position="159"/>
        <end position="177"/>
    </location>
</feature>
<keyword evidence="8 13" id="KW-0472">Membrane</keyword>
<dbReference type="NCBIfam" id="TIGR00560">
    <property type="entry name" value="pgsA"/>
    <property type="match status" value="1"/>
</dbReference>
<dbReference type="AlphaFoldDB" id="A0A8J7WUL0"/>
<evidence type="ECO:0000313" key="15">
    <source>
        <dbReference type="Proteomes" id="UP000677913"/>
    </source>
</evidence>
<evidence type="ECO:0000256" key="6">
    <source>
        <dbReference type="ARBA" id="ARBA00022989"/>
    </source>
</evidence>
<dbReference type="GO" id="GO:0046474">
    <property type="term" value="P:glycerophospholipid biosynthetic process"/>
    <property type="evidence" value="ECO:0007669"/>
    <property type="project" value="TreeGrafter"/>
</dbReference>
<comment type="caution">
    <text evidence="14">The sequence shown here is derived from an EMBL/GenBank/DDBJ whole genome shotgun (WGS) entry which is preliminary data.</text>
</comment>
<dbReference type="UniPathway" id="UPA00085"/>
<keyword evidence="3" id="KW-0444">Lipid biosynthesis</keyword>
<dbReference type="PANTHER" id="PTHR14269">
    <property type="entry name" value="CDP-DIACYLGLYCEROL--GLYCEROL-3-PHOSPHATE 3-PHOSPHATIDYLTRANSFERASE-RELATED"/>
    <property type="match status" value="1"/>
</dbReference>
<organism evidence="14 15">
    <name type="scientific">Actinocrinis puniceicyclus</name>
    <dbReference type="NCBI Taxonomy" id="977794"/>
    <lineage>
        <taxon>Bacteria</taxon>
        <taxon>Bacillati</taxon>
        <taxon>Actinomycetota</taxon>
        <taxon>Actinomycetes</taxon>
        <taxon>Catenulisporales</taxon>
        <taxon>Actinospicaceae</taxon>
        <taxon>Actinocrinis</taxon>
    </lineage>
</organism>
<feature type="transmembrane region" description="Helical" evidence="13">
    <location>
        <begin position="92"/>
        <end position="114"/>
    </location>
</feature>
<evidence type="ECO:0000256" key="1">
    <source>
        <dbReference type="ARBA" id="ARBA00004141"/>
    </source>
</evidence>
<evidence type="ECO:0000256" key="5">
    <source>
        <dbReference type="ARBA" id="ARBA00022692"/>
    </source>
</evidence>
<evidence type="ECO:0000256" key="10">
    <source>
        <dbReference type="ARBA" id="ARBA00023264"/>
    </source>
</evidence>
<dbReference type="PANTHER" id="PTHR14269:SF52">
    <property type="entry name" value="PHOSPHATIDYLGLYCEROPHOSPHATE SYNTHASE-RELATED"/>
    <property type="match status" value="1"/>
</dbReference>
<comment type="similarity">
    <text evidence="2 12">Belongs to the CDP-alcohol phosphatidyltransferase class-I family.</text>
</comment>
<evidence type="ECO:0000256" key="11">
    <source>
        <dbReference type="NCBIfam" id="TIGR00560"/>
    </source>
</evidence>
<dbReference type="InterPro" id="IPR004570">
    <property type="entry name" value="Phosphatidylglycerol_P_synth"/>
</dbReference>
<keyword evidence="6 13" id="KW-1133">Transmembrane helix</keyword>
<dbReference type="InterPro" id="IPR000462">
    <property type="entry name" value="CDP-OH_P_trans"/>
</dbReference>
<dbReference type="PROSITE" id="PS00379">
    <property type="entry name" value="CDP_ALCOHOL_P_TRANSF"/>
    <property type="match status" value="1"/>
</dbReference>
<evidence type="ECO:0000256" key="4">
    <source>
        <dbReference type="ARBA" id="ARBA00022679"/>
    </source>
</evidence>
<reference evidence="14" key="1">
    <citation type="submission" date="2021-04" db="EMBL/GenBank/DDBJ databases">
        <title>Genome based classification of Actinospica acidithermotolerans sp. nov., an actinobacterium isolated from an Indonesian hot spring.</title>
        <authorList>
            <person name="Kusuma A.B."/>
            <person name="Putra K.E."/>
            <person name="Nafisah S."/>
            <person name="Loh J."/>
            <person name="Nouioui I."/>
            <person name="Goodfellow M."/>
        </authorList>
    </citation>
    <scope>NUCLEOTIDE SEQUENCE</scope>
    <source>
        <strain evidence="14">DSM 45618</strain>
    </source>
</reference>
<keyword evidence="15" id="KW-1185">Reference proteome</keyword>
<evidence type="ECO:0000256" key="13">
    <source>
        <dbReference type="SAM" id="Phobius"/>
    </source>
</evidence>
<dbReference type="EC" id="2.7.8.5" evidence="11"/>
<evidence type="ECO:0000256" key="9">
    <source>
        <dbReference type="ARBA" id="ARBA00023209"/>
    </source>
</evidence>
<evidence type="ECO:0000256" key="12">
    <source>
        <dbReference type="RuleBase" id="RU003750"/>
    </source>
</evidence>
<sequence>MPLWNIANILTIVRLALVPVFAVLLLHADGRESWWRLAAAVVFMIASFTDRLDGQLARDRGLITDFGKIADPIADKALMGTALGALSALGMLWWWVTAVILVRELGITLLRFWVIKHGVIAASRGGKLKTLLQALAIWIYVLPLAAVPGLGWLTWVSTVIMAAALVVTVVTGADYILKAARLRRASAAEISHAAASAESAAPAAQQAAK</sequence>
<proteinExistence type="inferred from homology"/>
<evidence type="ECO:0000313" key="14">
    <source>
        <dbReference type="EMBL" id="MBS2965434.1"/>
    </source>
</evidence>
<feature type="transmembrane region" description="Helical" evidence="13">
    <location>
        <begin position="135"/>
        <end position="153"/>
    </location>
</feature>
<dbReference type="PIRSF" id="PIRSF000847">
    <property type="entry name" value="Phos_ph_gly_syn"/>
    <property type="match status" value="1"/>
</dbReference>
<dbReference type="GO" id="GO:0008444">
    <property type="term" value="F:CDP-diacylglycerol-glycerol-3-phosphate 3-phosphatidyltransferase activity"/>
    <property type="evidence" value="ECO:0007669"/>
    <property type="project" value="UniProtKB-UniRule"/>
</dbReference>
<keyword evidence="9" id="KW-0594">Phospholipid biosynthesis</keyword>
<dbReference type="InterPro" id="IPR043130">
    <property type="entry name" value="CDP-OH_PTrfase_TM_dom"/>
</dbReference>
<evidence type="ECO:0000256" key="3">
    <source>
        <dbReference type="ARBA" id="ARBA00022516"/>
    </source>
</evidence>
<dbReference type="InterPro" id="IPR048254">
    <property type="entry name" value="CDP_ALCOHOL_P_TRANSF_CS"/>
</dbReference>
<keyword evidence="5 13" id="KW-0812">Transmembrane</keyword>
<dbReference type="GO" id="GO:0016020">
    <property type="term" value="C:membrane"/>
    <property type="evidence" value="ECO:0007669"/>
    <property type="project" value="UniProtKB-SubCell"/>
</dbReference>
<evidence type="ECO:0000256" key="8">
    <source>
        <dbReference type="ARBA" id="ARBA00023136"/>
    </source>
</evidence>
<comment type="subcellular location">
    <subcellularLocation>
        <location evidence="1">Membrane</location>
        <topology evidence="1">Multi-pass membrane protein</topology>
    </subcellularLocation>
</comment>
<dbReference type="InterPro" id="IPR050324">
    <property type="entry name" value="CDP-alcohol_PTase-I"/>
</dbReference>
<accession>A0A8J7WUL0</accession>
<protein>
    <recommendedName>
        <fullName evidence="11">CDP-diacylglycerol--glycerol-3-phosphate 3-phosphatidyltransferase</fullName>
        <ecNumber evidence="11">2.7.8.5</ecNumber>
    </recommendedName>
</protein>